<dbReference type="AlphaFoldDB" id="A0A2K9J565"/>
<evidence type="ECO:0000313" key="5">
    <source>
        <dbReference type="EMBL" id="AUJ24130.1"/>
    </source>
</evidence>
<dbReference type="RefSeq" id="WP_101932895.1">
    <property type="nucleotide sequence ID" value="NZ_CP018622.1"/>
</dbReference>
<feature type="domain" description="AMP-binding enzyme C-terminal" evidence="4">
    <location>
        <begin position="417"/>
        <end position="492"/>
    </location>
</feature>
<evidence type="ECO:0000259" key="4">
    <source>
        <dbReference type="Pfam" id="PF13193"/>
    </source>
</evidence>
<dbReference type="SUPFAM" id="SSF56801">
    <property type="entry name" value="Acetyl-CoA synthetase-like"/>
    <property type="match status" value="1"/>
</dbReference>
<protein>
    <submittedName>
        <fullName evidence="5">Putative acyl--CoA ligase YhfT</fullName>
        <ecNumber evidence="5">6.2.1.-</ecNumber>
    </submittedName>
</protein>
<evidence type="ECO:0000256" key="1">
    <source>
        <dbReference type="ARBA" id="ARBA00006432"/>
    </source>
</evidence>
<dbReference type="EMBL" id="CP018622">
    <property type="protein sequence ID" value="AUJ24130.1"/>
    <property type="molecule type" value="Genomic_DNA"/>
</dbReference>
<feature type="domain" description="AMP-dependent synthetase/ligase" evidence="3">
    <location>
        <begin position="15"/>
        <end position="367"/>
    </location>
</feature>
<keyword evidence="2 5" id="KW-0436">Ligase</keyword>
<dbReference type="PROSITE" id="PS00455">
    <property type="entry name" value="AMP_BINDING"/>
    <property type="match status" value="1"/>
</dbReference>
<comment type="similarity">
    <text evidence="1">Belongs to the ATP-dependent AMP-binding enzyme family.</text>
</comment>
<dbReference type="Pfam" id="PF13193">
    <property type="entry name" value="AMP-binding_C"/>
    <property type="match status" value="1"/>
</dbReference>
<dbReference type="InterPro" id="IPR042099">
    <property type="entry name" value="ANL_N_sf"/>
</dbReference>
<evidence type="ECO:0000313" key="6">
    <source>
        <dbReference type="Proteomes" id="UP000234237"/>
    </source>
</evidence>
<reference evidence="6" key="1">
    <citation type="submission" date="2016-11" db="EMBL/GenBank/DDBJ databases">
        <title>Complete genome sequence of Virgibacillus pantothenticus 21D, a halophilic bacterium isolated from the deep hypersaline anoxic basin Discovery in the Mediterranean Sea.</title>
        <authorList>
            <person name="Zeaiter Z."/>
            <person name="Booth J.M."/>
            <person name="Prosdocimi E.M."/>
            <person name="Mapelli F."/>
            <person name="Fusi M."/>
            <person name="Daffonchio D."/>
            <person name="Borin S."/>
            <person name="Crotti E."/>
        </authorList>
    </citation>
    <scope>NUCLEOTIDE SEQUENCE [LARGE SCALE GENOMIC DNA]</scope>
    <source>
        <strain evidence="6">21D</strain>
    </source>
</reference>
<dbReference type="InterPro" id="IPR025110">
    <property type="entry name" value="AMP-bd_C"/>
</dbReference>
<dbReference type="PANTHER" id="PTHR43201:SF5">
    <property type="entry name" value="MEDIUM-CHAIN ACYL-COA LIGASE ACSF2, MITOCHONDRIAL"/>
    <property type="match status" value="1"/>
</dbReference>
<dbReference type="GO" id="GO:0006631">
    <property type="term" value="P:fatty acid metabolic process"/>
    <property type="evidence" value="ECO:0007669"/>
    <property type="project" value="TreeGrafter"/>
</dbReference>
<dbReference type="EC" id="6.2.1.-" evidence="5"/>
<proteinExistence type="inferred from homology"/>
<dbReference type="Gene3D" id="3.30.300.30">
    <property type="match status" value="1"/>
</dbReference>
<name>A0A2K9J565_9BACI</name>
<evidence type="ECO:0000259" key="3">
    <source>
        <dbReference type="Pfam" id="PF00501"/>
    </source>
</evidence>
<dbReference type="Gene3D" id="3.40.50.12780">
    <property type="entry name" value="N-terminal domain of ligase-like"/>
    <property type="match status" value="1"/>
</dbReference>
<dbReference type="Pfam" id="PF00501">
    <property type="entry name" value="AMP-binding"/>
    <property type="match status" value="1"/>
</dbReference>
<dbReference type="InterPro" id="IPR045851">
    <property type="entry name" value="AMP-bd_C_sf"/>
</dbReference>
<dbReference type="KEGG" id="vpn:A21D_01018"/>
<gene>
    <name evidence="5" type="primary">yhfT_2</name>
    <name evidence="5" type="ORF">A21D_01018</name>
</gene>
<evidence type="ECO:0000256" key="2">
    <source>
        <dbReference type="ARBA" id="ARBA00022598"/>
    </source>
</evidence>
<dbReference type="GO" id="GO:0031956">
    <property type="term" value="F:medium-chain fatty acid-CoA ligase activity"/>
    <property type="evidence" value="ECO:0007669"/>
    <property type="project" value="TreeGrafter"/>
</dbReference>
<sequence>MNICDQIYLYKYICPDKIAIKSENESLTYNDLNISINMIANGLLSKSIREGCKVAILLNNSIKFLEIFLGASKAGWTVIVLDPKWSSKEIDYVLEKSKPELTFTEDELVHRVDFNEKSMDLIIVNKKGGRKEENRNLNDFTDWVIRNSKNNPQLKHDNPILLIGFTSGTTGKPKGYLRSHETWFESFYSTNYEFGINFNDVVIAPGPLVHSLSLYAAIHALFIGATFYLVDKFSPHKLISVLNKVEDSVIYMVPSMTHSVIDCIKKDRINFNPPKILISAGSKWLKSSKNEVKYYFEGVKIFEFYGSSEASFITLLDPKGNNLKPESVGRAFKNVRISIRDEEGNEVGVNEVGKLFVSSNMIFSGYYDDQLEAERIIKDEWLEMEDYAKMDDDGFVFIVGRSRNMIISGGLNVFPEEIEKILLTLEEVEETMVTGILDKYWGEKIVALIKWKENQQLHFNEIKAYCKKYLSAYKVPQEIISVKEFPYTNSGKIARGKIDKKLSKERLK</sequence>
<organism evidence="5 6">
    <name type="scientific">Virgibacillus dokdonensis</name>
    <dbReference type="NCBI Taxonomy" id="302167"/>
    <lineage>
        <taxon>Bacteria</taxon>
        <taxon>Bacillati</taxon>
        <taxon>Bacillota</taxon>
        <taxon>Bacilli</taxon>
        <taxon>Bacillales</taxon>
        <taxon>Bacillaceae</taxon>
        <taxon>Virgibacillus</taxon>
    </lineage>
</organism>
<dbReference type="Proteomes" id="UP000234237">
    <property type="component" value="Chromosome"/>
</dbReference>
<dbReference type="PANTHER" id="PTHR43201">
    <property type="entry name" value="ACYL-COA SYNTHETASE"/>
    <property type="match status" value="1"/>
</dbReference>
<dbReference type="InterPro" id="IPR020845">
    <property type="entry name" value="AMP-binding_CS"/>
</dbReference>
<accession>A0A2K9J565</accession>
<dbReference type="InterPro" id="IPR000873">
    <property type="entry name" value="AMP-dep_synth/lig_dom"/>
</dbReference>